<gene>
    <name evidence="9" type="ORF">GCM10022292_16700</name>
</gene>
<keyword evidence="9" id="KW-0645">Protease</keyword>
<dbReference type="EMBL" id="BAABCB010000017">
    <property type="protein sequence ID" value="GAA4243154.1"/>
    <property type="molecule type" value="Genomic_DNA"/>
</dbReference>
<evidence type="ECO:0000256" key="6">
    <source>
        <dbReference type="ARBA" id="ARBA00023136"/>
    </source>
</evidence>
<evidence type="ECO:0000256" key="1">
    <source>
        <dbReference type="ARBA" id="ARBA00004141"/>
    </source>
</evidence>
<dbReference type="Proteomes" id="UP001501682">
    <property type="component" value="Unassembled WGS sequence"/>
</dbReference>
<dbReference type="RefSeq" id="WP_215924636.1">
    <property type="nucleotide sequence ID" value="NZ_BAABCB010000017.1"/>
</dbReference>
<evidence type="ECO:0000256" key="5">
    <source>
        <dbReference type="ARBA" id="ARBA00022989"/>
    </source>
</evidence>
<sequence>MDNLGISLVTIIIIAANVIISFKGFDDRGFFEKYKFNVGSIKRGEHVRMLSSGFLHADTTHLLFNMFTLYFFADAVVAGLGNFHFIIIYFGSLIFGNLLSLYFHQNEYWYSAIGASGAVTGILYSAILLQPDMSLYMFFIPIPIPGYVFGIGYLLYSIYGMKNKIGNIGHDAHFGGAVGGYVVTLLLMPSLFKTNLGYVGLLAIPIIILFVLYKTGKLK</sequence>
<evidence type="ECO:0000256" key="2">
    <source>
        <dbReference type="ARBA" id="ARBA00009045"/>
    </source>
</evidence>
<name>A0ABP8CTJ4_9FLAO</name>
<evidence type="ECO:0000313" key="9">
    <source>
        <dbReference type="EMBL" id="GAA4243154.1"/>
    </source>
</evidence>
<comment type="subcellular location">
    <subcellularLocation>
        <location evidence="1">Membrane</location>
        <topology evidence="1">Multi-pass membrane protein</topology>
    </subcellularLocation>
</comment>
<protein>
    <submittedName>
        <fullName evidence="9">Rhomboid family intramembrane serine protease</fullName>
    </submittedName>
</protein>
<feature type="transmembrane region" description="Helical" evidence="7">
    <location>
        <begin position="6"/>
        <end position="25"/>
    </location>
</feature>
<proteinExistence type="inferred from homology"/>
<keyword evidence="10" id="KW-1185">Reference proteome</keyword>
<evidence type="ECO:0000256" key="3">
    <source>
        <dbReference type="ARBA" id="ARBA00022692"/>
    </source>
</evidence>
<dbReference type="PANTHER" id="PTHR43731:SF14">
    <property type="entry name" value="PRESENILIN-ASSOCIATED RHOMBOID-LIKE PROTEIN, MITOCHONDRIAL"/>
    <property type="match status" value="1"/>
</dbReference>
<keyword evidence="5 7" id="KW-1133">Transmembrane helix</keyword>
<keyword evidence="4" id="KW-0378">Hydrolase</keyword>
<dbReference type="GO" id="GO:0008233">
    <property type="term" value="F:peptidase activity"/>
    <property type="evidence" value="ECO:0007669"/>
    <property type="project" value="UniProtKB-KW"/>
</dbReference>
<dbReference type="InterPro" id="IPR022764">
    <property type="entry name" value="Peptidase_S54_rhomboid_dom"/>
</dbReference>
<dbReference type="GO" id="GO:0006508">
    <property type="term" value="P:proteolysis"/>
    <property type="evidence" value="ECO:0007669"/>
    <property type="project" value="UniProtKB-KW"/>
</dbReference>
<dbReference type="PANTHER" id="PTHR43731">
    <property type="entry name" value="RHOMBOID PROTEASE"/>
    <property type="match status" value="1"/>
</dbReference>
<feature type="transmembrane region" description="Helical" evidence="7">
    <location>
        <begin position="108"/>
        <end position="129"/>
    </location>
</feature>
<feature type="transmembrane region" description="Helical" evidence="7">
    <location>
        <begin position="135"/>
        <end position="156"/>
    </location>
</feature>
<dbReference type="Gene3D" id="1.20.1540.10">
    <property type="entry name" value="Rhomboid-like"/>
    <property type="match status" value="1"/>
</dbReference>
<reference evidence="10" key="1">
    <citation type="journal article" date="2019" name="Int. J. Syst. Evol. Microbiol.">
        <title>The Global Catalogue of Microorganisms (GCM) 10K type strain sequencing project: providing services to taxonomists for standard genome sequencing and annotation.</title>
        <authorList>
            <consortium name="The Broad Institute Genomics Platform"/>
            <consortium name="The Broad Institute Genome Sequencing Center for Infectious Disease"/>
            <person name="Wu L."/>
            <person name="Ma J."/>
        </authorList>
    </citation>
    <scope>NUCLEOTIDE SEQUENCE [LARGE SCALE GENOMIC DNA]</scope>
    <source>
        <strain evidence="10">JCM 17633</strain>
    </source>
</reference>
<dbReference type="SUPFAM" id="SSF144091">
    <property type="entry name" value="Rhomboid-like"/>
    <property type="match status" value="1"/>
</dbReference>
<evidence type="ECO:0000259" key="8">
    <source>
        <dbReference type="Pfam" id="PF01694"/>
    </source>
</evidence>
<dbReference type="InterPro" id="IPR035952">
    <property type="entry name" value="Rhomboid-like_sf"/>
</dbReference>
<feature type="transmembrane region" description="Helical" evidence="7">
    <location>
        <begin position="86"/>
        <end position="103"/>
    </location>
</feature>
<dbReference type="Pfam" id="PF01694">
    <property type="entry name" value="Rhomboid"/>
    <property type="match status" value="1"/>
</dbReference>
<evidence type="ECO:0000313" key="10">
    <source>
        <dbReference type="Proteomes" id="UP001501682"/>
    </source>
</evidence>
<evidence type="ECO:0000256" key="7">
    <source>
        <dbReference type="SAM" id="Phobius"/>
    </source>
</evidence>
<dbReference type="InterPro" id="IPR050925">
    <property type="entry name" value="Rhomboid_protease_S54"/>
</dbReference>
<feature type="transmembrane region" description="Helical" evidence="7">
    <location>
        <begin position="195"/>
        <end position="213"/>
    </location>
</feature>
<organism evidence="9 10">
    <name type="scientific">Winogradskyella damuponensis</name>
    <dbReference type="NCBI Taxonomy" id="943939"/>
    <lineage>
        <taxon>Bacteria</taxon>
        <taxon>Pseudomonadati</taxon>
        <taxon>Bacteroidota</taxon>
        <taxon>Flavobacteriia</taxon>
        <taxon>Flavobacteriales</taxon>
        <taxon>Flavobacteriaceae</taxon>
        <taxon>Winogradskyella</taxon>
    </lineage>
</organism>
<feature type="transmembrane region" description="Helical" evidence="7">
    <location>
        <begin position="168"/>
        <end position="189"/>
    </location>
</feature>
<comment type="caution">
    <text evidence="9">The sequence shown here is derived from an EMBL/GenBank/DDBJ whole genome shotgun (WGS) entry which is preliminary data.</text>
</comment>
<accession>A0ABP8CTJ4</accession>
<keyword evidence="6 7" id="KW-0472">Membrane</keyword>
<comment type="similarity">
    <text evidence="2">Belongs to the peptidase S54 family.</text>
</comment>
<evidence type="ECO:0000256" key="4">
    <source>
        <dbReference type="ARBA" id="ARBA00022801"/>
    </source>
</evidence>
<feature type="domain" description="Peptidase S54 rhomboid" evidence="8">
    <location>
        <begin position="44"/>
        <end position="188"/>
    </location>
</feature>
<keyword evidence="3 7" id="KW-0812">Transmembrane</keyword>